<evidence type="ECO:0000313" key="1">
    <source>
        <dbReference type="EMBL" id="MEO1781984.1"/>
    </source>
</evidence>
<dbReference type="Gene3D" id="1.10.8.730">
    <property type="match status" value="1"/>
</dbReference>
<accession>A0ABV0F3Y2</accession>
<proteinExistence type="predicted"/>
<name>A0ABV0F3Y2_9ENTE</name>
<dbReference type="EMBL" id="MAEI02000001">
    <property type="protein sequence ID" value="MEO1781984.1"/>
    <property type="molecule type" value="Genomic_DNA"/>
</dbReference>
<organism evidence="1 2">
    <name type="scientific">Enterococcus diestrammenae</name>
    <dbReference type="NCBI Taxonomy" id="1155073"/>
    <lineage>
        <taxon>Bacteria</taxon>
        <taxon>Bacillati</taxon>
        <taxon>Bacillota</taxon>
        <taxon>Bacilli</taxon>
        <taxon>Lactobacillales</taxon>
        <taxon>Enterococcaceae</taxon>
        <taxon>Enterococcus</taxon>
    </lineage>
</organism>
<dbReference type="Proteomes" id="UP001429357">
    <property type="component" value="Unassembled WGS sequence"/>
</dbReference>
<protein>
    <recommendedName>
        <fullName evidence="3">Virulence factor</fullName>
    </recommendedName>
</protein>
<keyword evidence="2" id="KW-1185">Reference proteome</keyword>
<evidence type="ECO:0000313" key="2">
    <source>
        <dbReference type="Proteomes" id="UP001429357"/>
    </source>
</evidence>
<evidence type="ECO:0008006" key="3">
    <source>
        <dbReference type="Google" id="ProtNLM"/>
    </source>
</evidence>
<sequence length="647" mass="73620">MGLLTNRKQKEYLANGYDLDFLKEIQPQGNMNFKPDDYYFGGDGYYTILHVFGYPTKGLENFWMLDLMQISGTRAFLSIYRENNNELKEKLKSSIDEKSTRISGNARAVDNQTEVKEISDMAQLYSEIEDHNIAMMGIYIRIFVTAITKEKLFEKVQEIKDKTSKYKMGILTGELDLEYQAPFIPPSKQIEQINHRRGITVSAYALAGGYFYNHTKLEDQHGSYFGYTPTNGAVNFNFLERDNKRTRSFMLISGNPKMGQKTFSLKMNDDLYAKGHYIRNFDANGTFSIQTQYQNGLMLNLSGSENRINPFQVFPTVTNREGTQVDEIRSFQLHIEKLKNMFYMLNSAATDDDMTTFEKLITSFYISKKIWFRNPNLHESELRATKINKDEYPRLSDFNLYISDVERQLAMKRGTNPVEMASITRIKNTFETMLQTHGGIFEGSTEFMDISNEKVVTFDFSGLKGQPNIFNAQVFSVLSLISADITNNGKRGKQILAQNPNLNETDLPHYIVNISDAQNIITPKFARSVDLLAGMMDGMGDNFAAIILSVNSLQNFLVSNNTGKVDPYTLAVQSIFGMMQYRVFAQTSETDVQVLANALSGAMNQSELETLPRLSKGQLFMNIAGVGNIVFNQQLMPTEVARYGDFQ</sequence>
<reference evidence="2" key="1">
    <citation type="submission" date="2016-06" db="EMBL/GenBank/DDBJ databases">
        <title>Four novel species of enterococci isolated from chicken manure.</title>
        <authorList>
            <person name="Van Tyne D."/>
        </authorList>
    </citation>
    <scope>NUCLEOTIDE SEQUENCE [LARGE SCALE GENOMIC DNA]</scope>
    <source>
        <strain evidence="2">JM9A</strain>
    </source>
</reference>
<comment type="caution">
    <text evidence="1">The sequence shown here is derived from an EMBL/GenBank/DDBJ whole genome shotgun (WGS) entry which is preliminary data.</text>
</comment>
<dbReference type="RefSeq" id="WP_161869269.1">
    <property type="nucleotide sequence ID" value="NZ_MAEI02000001.1"/>
</dbReference>
<gene>
    <name evidence="1" type="ORF">BAU18_001577</name>
</gene>
<reference evidence="1 2" key="2">
    <citation type="submission" date="2024-02" db="EMBL/GenBank/DDBJ databases">
        <title>The Genome Sequence of Enterococcus diestrammenae JM9A.</title>
        <authorList>
            <person name="Earl A."/>
            <person name="Manson A."/>
            <person name="Gilmore M."/>
            <person name="Sanders J."/>
            <person name="Shea T."/>
            <person name="Howe W."/>
            <person name="Livny J."/>
            <person name="Cuomo C."/>
            <person name="Neafsey D."/>
            <person name="Birren B."/>
        </authorList>
    </citation>
    <scope>NUCLEOTIDE SEQUENCE [LARGE SCALE GENOMIC DNA]</scope>
    <source>
        <strain evidence="1 2">JM9A</strain>
    </source>
</reference>